<dbReference type="GO" id="GO:0003723">
    <property type="term" value="F:RNA binding"/>
    <property type="evidence" value="ECO:0007669"/>
    <property type="project" value="TreeGrafter"/>
</dbReference>
<dbReference type="PANTHER" id="PTHR12202">
    <property type="entry name" value="ESF1 HOMOLOG"/>
    <property type="match status" value="1"/>
</dbReference>
<dbReference type="GO" id="GO:0006364">
    <property type="term" value="P:rRNA processing"/>
    <property type="evidence" value="ECO:0007669"/>
    <property type="project" value="InterPro"/>
</dbReference>
<feature type="compositionally biased region" description="Low complexity" evidence="5">
    <location>
        <begin position="399"/>
        <end position="408"/>
    </location>
</feature>
<reference evidence="8 9" key="1">
    <citation type="journal article" date="2020" name="ISME J.">
        <title>Uncovering the hidden diversity of litter-decomposition mechanisms in mushroom-forming fungi.</title>
        <authorList>
            <person name="Floudas D."/>
            <person name="Bentzer J."/>
            <person name="Ahren D."/>
            <person name="Johansson T."/>
            <person name="Persson P."/>
            <person name="Tunlid A."/>
        </authorList>
    </citation>
    <scope>NUCLEOTIDE SEQUENCE [LARGE SCALE GENOMIC DNA]</scope>
    <source>
        <strain evidence="8 9">CBS 661.87</strain>
    </source>
</reference>
<feature type="region of interest" description="Disordered" evidence="5">
    <location>
        <begin position="92"/>
        <end position="128"/>
    </location>
</feature>
<comment type="similarity">
    <text evidence="2">Belongs to the ESF1 family.</text>
</comment>
<feature type="compositionally biased region" description="Basic residues" evidence="5">
    <location>
        <begin position="579"/>
        <end position="589"/>
    </location>
</feature>
<feature type="region of interest" description="Disordered" evidence="5">
    <location>
        <begin position="397"/>
        <end position="492"/>
    </location>
</feature>
<feature type="region of interest" description="Disordered" evidence="5">
    <location>
        <begin position="561"/>
        <end position="599"/>
    </location>
</feature>
<feature type="compositionally biased region" description="Basic residues" evidence="5">
    <location>
        <begin position="526"/>
        <end position="536"/>
    </location>
</feature>
<sequence>MSDKRFARLKSDPRFRRPRKKEAKVVIDDRFKAVFAPEKFKKESGRVDKYGRPISDTQEKDNLKRFYRLENDEGEAEPKAFLDYARGGVLLESSDEEDNGSDAASVSGKEDKHIGQDSARPITIPDNPLAEIDLDETDFADLDAQAAAYTKDNPESEEQEGDCTHRLAAVNLDWDHVRATHLFKICSSLVSPTAPVVASLLAHADDRKRDADKGASSNIARGRVLGVVIYPSKFGKERMAREEAEGPPLEIFKKNKDDEEVNGQNIYEVGDEDDYDKDALRKYQLERLRYYYAIITCDTVDAATHIYRELEGTELERSANVFDLSYVPDDMTFDSEFRDEATDNSNPTYKSVDFVTDALRHSKVKLTWDEDDPERNQITRRTLSKKEIENADFRAYLASSSSSSESESIQPTLKSKGRNKKPSRDKLRELLLGGDDNLPEGWGREDDDPGDVDMEITFTPGLIEKKDEDETTLDKYQRKTREKRKKRKEEIKEKTHKIEANVTMDDDFFDIAGDKEGADNDTAKGKDKKKHQRKAQHASPEPMARPLTTPEELALLVASDDPGAQSNHFDLKSVLKAEKKARRKGKKRNNDKDEEDNEVQANFAIDVNDERFQILHEDHHYAIDPTNPQYWFFYESVFVG</sequence>
<feature type="compositionally biased region" description="Basic and acidic residues" evidence="5">
    <location>
        <begin position="463"/>
        <end position="479"/>
    </location>
</feature>
<comment type="subcellular location">
    <subcellularLocation>
        <location evidence="1">Nucleus</location>
        <location evidence="1">Nucleolus</location>
    </subcellularLocation>
</comment>
<evidence type="ECO:0000256" key="4">
    <source>
        <dbReference type="ARBA" id="ARBA00023242"/>
    </source>
</evidence>
<organism evidence="8 9">
    <name type="scientific">Tricholomella constricta</name>
    <dbReference type="NCBI Taxonomy" id="117010"/>
    <lineage>
        <taxon>Eukaryota</taxon>
        <taxon>Fungi</taxon>
        <taxon>Dikarya</taxon>
        <taxon>Basidiomycota</taxon>
        <taxon>Agaricomycotina</taxon>
        <taxon>Agaricomycetes</taxon>
        <taxon>Agaricomycetidae</taxon>
        <taxon>Agaricales</taxon>
        <taxon>Tricholomatineae</taxon>
        <taxon>Lyophyllaceae</taxon>
        <taxon>Tricholomella</taxon>
    </lineage>
</organism>
<keyword evidence="4" id="KW-0539">Nucleus</keyword>
<dbReference type="Pfam" id="PF25121">
    <property type="entry name" value="RRM_ESF1"/>
    <property type="match status" value="1"/>
</dbReference>
<feature type="region of interest" description="Disordered" evidence="5">
    <location>
        <begin position="513"/>
        <end position="547"/>
    </location>
</feature>
<comment type="caution">
    <text evidence="8">The sequence shown here is derived from an EMBL/GenBank/DDBJ whole genome shotgun (WGS) entry which is preliminary data.</text>
</comment>
<keyword evidence="3" id="KW-0175">Coiled coil</keyword>
<keyword evidence="9" id="KW-1185">Reference proteome</keyword>
<dbReference type="Proteomes" id="UP000565441">
    <property type="component" value="Unassembled WGS sequence"/>
</dbReference>
<feature type="compositionally biased region" description="Basic and acidic residues" evidence="5">
    <location>
        <begin position="569"/>
        <end position="578"/>
    </location>
</feature>
<dbReference type="AlphaFoldDB" id="A0A8H5M8Z3"/>
<evidence type="ECO:0000313" key="9">
    <source>
        <dbReference type="Proteomes" id="UP000565441"/>
    </source>
</evidence>
<feature type="compositionally biased region" description="Acidic residues" evidence="5">
    <location>
        <begin position="445"/>
        <end position="454"/>
    </location>
</feature>
<dbReference type="GO" id="GO:0005730">
    <property type="term" value="C:nucleolus"/>
    <property type="evidence" value="ECO:0007669"/>
    <property type="project" value="UniProtKB-SubCell"/>
</dbReference>
<dbReference type="OrthoDB" id="431825at2759"/>
<dbReference type="InterPro" id="IPR056750">
    <property type="entry name" value="RRM_ESF1"/>
</dbReference>
<name>A0A8H5M8Z3_9AGAR</name>
<feature type="compositionally biased region" description="Basic and acidic residues" evidence="5">
    <location>
        <begin position="513"/>
        <end position="525"/>
    </location>
</feature>
<evidence type="ECO:0000259" key="6">
    <source>
        <dbReference type="Pfam" id="PF08159"/>
    </source>
</evidence>
<proteinExistence type="inferred from homology"/>
<accession>A0A8H5M8Z3</accession>
<dbReference type="InterPro" id="IPR039754">
    <property type="entry name" value="Esf1"/>
</dbReference>
<protein>
    <recommendedName>
        <fullName evidence="10">NUC153 domain-containing protein</fullName>
    </recommendedName>
</protein>
<dbReference type="PANTHER" id="PTHR12202:SF0">
    <property type="entry name" value="ESF1 HOMOLOG"/>
    <property type="match status" value="1"/>
</dbReference>
<evidence type="ECO:0000259" key="7">
    <source>
        <dbReference type="Pfam" id="PF25121"/>
    </source>
</evidence>
<evidence type="ECO:0000256" key="3">
    <source>
        <dbReference type="ARBA" id="ARBA00023054"/>
    </source>
</evidence>
<dbReference type="EMBL" id="JAACJP010000004">
    <property type="protein sequence ID" value="KAF5385223.1"/>
    <property type="molecule type" value="Genomic_DNA"/>
</dbReference>
<evidence type="ECO:0000256" key="2">
    <source>
        <dbReference type="ARBA" id="ARBA00009087"/>
    </source>
</evidence>
<feature type="domain" description="ESF1 RRM" evidence="7">
    <location>
        <begin position="164"/>
        <end position="342"/>
    </location>
</feature>
<gene>
    <name evidence="8" type="ORF">D9615_001476</name>
</gene>
<evidence type="ECO:0008006" key="10">
    <source>
        <dbReference type="Google" id="ProtNLM"/>
    </source>
</evidence>
<dbReference type="Pfam" id="PF08159">
    <property type="entry name" value="NUC153"/>
    <property type="match status" value="1"/>
</dbReference>
<evidence type="ECO:0000256" key="1">
    <source>
        <dbReference type="ARBA" id="ARBA00004604"/>
    </source>
</evidence>
<dbReference type="InterPro" id="IPR012580">
    <property type="entry name" value="NUC153"/>
</dbReference>
<evidence type="ECO:0000256" key="5">
    <source>
        <dbReference type="SAM" id="MobiDB-lite"/>
    </source>
</evidence>
<evidence type="ECO:0000313" key="8">
    <source>
        <dbReference type="EMBL" id="KAF5385223.1"/>
    </source>
</evidence>
<feature type="domain" description="NUC153" evidence="6">
    <location>
        <begin position="609"/>
        <end position="630"/>
    </location>
</feature>